<keyword evidence="3" id="KW-1185">Reference proteome</keyword>
<reference evidence="2 3" key="1">
    <citation type="journal article" date="2009" name="BMC Genomics">
        <title>Complete genome sequence of the sugarcane nitrogen-fixing endophyte Gluconacetobacter diazotrophicus Pal5.</title>
        <authorList>
            <person name="Bertalan M."/>
            <person name="Albano R."/>
            <person name="Padua V."/>
            <person name="Rouws L."/>
            <person name="Rojas C."/>
            <person name="Hemerly A."/>
            <person name="Teixeira K."/>
            <person name="Schwab S."/>
            <person name="Araujo J."/>
            <person name="Oliveira A."/>
            <person name="Franca L."/>
            <person name="Magalhaes V."/>
            <person name="Alqueres S."/>
            <person name="Cardoso A."/>
            <person name="Almeida W."/>
            <person name="Loureiro M.M."/>
            <person name="Nogueira E."/>
            <person name="Cidade D."/>
            <person name="Oliveira D."/>
            <person name="Simao T."/>
            <person name="Macedo J."/>
            <person name="Valadao A."/>
            <person name="Dreschsel M."/>
            <person name="Freitas F."/>
            <person name="Vidal M."/>
            <person name="Guedes H."/>
            <person name="Rodrigues E."/>
            <person name="Meneses C."/>
            <person name="Brioso P."/>
            <person name="Pozzer L."/>
            <person name="Figueiredo D."/>
            <person name="Montano H."/>
            <person name="Junior J."/>
            <person name="Filho G."/>
            <person name="Flores V."/>
            <person name="Ferreira B."/>
            <person name="Branco A."/>
            <person name="Gonzalez P."/>
            <person name="Guillobel H."/>
            <person name="Lemos M."/>
            <person name="Seibel L."/>
            <person name="Macedo J."/>
            <person name="Alves-Ferreira M."/>
            <person name="Sachetto-Martins G."/>
            <person name="Coelho A."/>
            <person name="Santos E."/>
            <person name="Amaral G."/>
            <person name="Neves A."/>
            <person name="Pacheco A.B."/>
            <person name="Carvalho D."/>
            <person name="Lery L."/>
            <person name="Bisch P."/>
            <person name="Rossle S.C."/>
            <person name="Urmenyi T."/>
            <person name="Kruger W.V."/>
            <person name="Martins O."/>
            <person name="Baldani J.I."/>
            <person name="Ferreira P.C."/>
        </authorList>
    </citation>
    <scope>NUCLEOTIDE SEQUENCE [LARGE SCALE GENOMIC DNA]</scope>
    <source>
        <strain evidence="3">ATCC 49037 / DSM 5601 / CCUG 37298 / CIP 103539 / LMG 7603 / PAl5</strain>
    </source>
</reference>
<feature type="region of interest" description="Disordered" evidence="1">
    <location>
        <begin position="20"/>
        <end position="49"/>
    </location>
</feature>
<name>A9HH89_GLUDA</name>
<proteinExistence type="predicted"/>
<gene>
    <name evidence="2" type="ordered locus">GDI1664</name>
</gene>
<feature type="region of interest" description="Disordered" evidence="1">
    <location>
        <begin position="65"/>
        <end position="90"/>
    </location>
</feature>
<accession>A9HH89</accession>
<evidence type="ECO:0000256" key="1">
    <source>
        <dbReference type="SAM" id="MobiDB-lite"/>
    </source>
</evidence>
<dbReference type="Proteomes" id="UP000001176">
    <property type="component" value="Chromosome"/>
</dbReference>
<dbReference type="EMBL" id="AM889285">
    <property type="protein sequence ID" value="CAP55607.1"/>
    <property type="molecule type" value="Genomic_DNA"/>
</dbReference>
<protein>
    <submittedName>
        <fullName evidence="2">Uncharacterized protein</fullName>
    </submittedName>
</protein>
<organism evidence="2 3">
    <name type="scientific">Gluconacetobacter diazotrophicus (strain ATCC 49037 / DSM 5601 / CCUG 37298 / CIP 103539 / LMG 7603 / PAl5)</name>
    <dbReference type="NCBI Taxonomy" id="272568"/>
    <lineage>
        <taxon>Bacteria</taxon>
        <taxon>Pseudomonadati</taxon>
        <taxon>Pseudomonadota</taxon>
        <taxon>Alphaproteobacteria</taxon>
        <taxon>Acetobacterales</taxon>
        <taxon>Acetobacteraceae</taxon>
        <taxon>Gluconacetobacter</taxon>
    </lineage>
</organism>
<evidence type="ECO:0000313" key="3">
    <source>
        <dbReference type="Proteomes" id="UP000001176"/>
    </source>
</evidence>
<dbReference type="KEGG" id="gdi:GDI1664"/>
<feature type="compositionally biased region" description="Polar residues" evidence="1">
    <location>
        <begin position="29"/>
        <end position="47"/>
    </location>
</feature>
<sequence>MYSSAFRSVVVDGTCVEDDQRGRNAHRGANSSGRTASCQPGTSTMPSMSPLIRAPFVRGRNAVRSEASFSRTRGIPAPKNADRGAEGPPRGIVFASAPDAAQAKRSTALAVAEALLCDVVEGTIWPVESNCVDDLDPSALAETRLTPTPAAYSGFTARWAA</sequence>
<evidence type="ECO:0000313" key="2">
    <source>
        <dbReference type="EMBL" id="CAP55607.1"/>
    </source>
</evidence>
<dbReference type="AlphaFoldDB" id="A9HH89"/>